<name>A0A3M7T0S9_BRAPC</name>
<dbReference type="EMBL" id="REGN01000478">
    <property type="protein sequence ID" value="RNA41631.1"/>
    <property type="molecule type" value="Genomic_DNA"/>
</dbReference>
<protein>
    <submittedName>
        <fullName evidence="1">Uncharacterized protein</fullName>
    </submittedName>
</protein>
<organism evidence="1 2">
    <name type="scientific">Brachionus plicatilis</name>
    <name type="common">Marine rotifer</name>
    <name type="synonym">Brachionus muelleri</name>
    <dbReference type="NCBI Taxonomy" id="10195"/>
    <lineage>
        <taxon>Eukaryota</taxon>
        <taxon>Metazoa</taxon>
        <taxon>Spiralia</taxon>
        <taxon>Gnathifera</taxon>
        <taxon>Rotifera</taxon>
        <taxon>Eurotatoria</taxon>
        <taxon>Monogononta</taxon>
        <taxon>Pseudotrocha</taxon>
        <taxon>Ploima</taxon>
        <taxon>Brachionidae</taxon>
        <taxon>Brachionus</taxon>
    </lineage>
</organism>
<evidence type="ECO:0000313" key="1">
    <source>
        <dbReference type="EMBL" id="RNA41631.1"/>
    </source>
</evidence>
<dbReference type="AlphaFoldDB" id="A0A3M7T0S9"/>
<proteinExistence type="predicted"/>
<reference evidence="1 2" key="1">
    <citation type="journal article" date="2018" name="Sci. Rep.">
        <title>Genomic signatures of local adaptation to the degree of environmental predictability in rotifers.</title>
        <authorList>
            <person name="Franch-Gras L."/>
            <person name="Hahn C."/>
            <person name="Garcia-Roger E.M."/>
            <person name="Carmona M.J."/>
            <person name="Serra M."/>
            <person name="Gomez A."/>
        </authorList>
    </citation>
    <scope>NUCLEOTIDE SEQUENCE [LARGE SCALE GENOMIC DNA]</scope>
    <source>
        <strain evidence="1">HYR1</strain>
    </source>
</reference>
<gene>
    <name evidence="1" type="ORF">BpHYR1_004003</name>
</gene>
<comment type="caution">
    <text evidence="1">The sequence shown here is derived from an EMBL/GenBank/DDBJ whole genome shotgun (WGS) entry which is preliminary data.</text>
</comment>
<keyword evidence="2" id="KW-1185">Reference proteome</keyword>
<accession>A0A3M7T0S9</accession>
<sequence length="117" mass="13933">MLLRYSKKLFINVYQDLNSLKETCLMSDKFTFCDNPSTYDNHQYLMAKPHFFLFWEKSGDLPNGNSFRLNPHNKNRSLKKKYGLVSIISNFLLYRIEDYISFFVSSLIPVVRRSSWT</sequence>
<dbReference type="Proteomes" id="UP000276133">
    <property type="component" value="Unassembled WGS sequence"/>
</dbReference>
<evidence type="ECO:0000313" key="2">
    <source>
        <dbReference type="Proteomes" id="UP000276133"/>
    </source>
</evidence>